<feature type="domain" description="Fido" evidence="3">
    <location>
        <begin position="1"/>
        <end position="154"/>
    </location>
</feature>
<dbReference type="Pfam" id="PF02661">
    <property type="entry name" value="Fic"/>
    <property type="match status" value="1"/>
</dbReference>
<dbReference type="PANTHER" id="PTHR13504:SF38">
    <property type="entry name" value="FIDO DOMAIN-CONTAINING PROTEIN"/>
    <property type="match status" value="1"/>
</dbReference>
<dbReference type="EMBL" id="JABAFG010000013">
    <property type="protein sequence ID" value="NME28710.1"/>
    <property type="molecule type" value="Genomic_DNA"/>
</dbReference>
<organism evidence="4 5">
    <name type="scientific">Megasphaera hexanoica</name>
    <dbReference type="NCBI Taxonomy" id="1675036"/>
    <lineage>
        <taxon>Bacteria</taxon>
        <taxon>Bacillati</taxon>
        <taxon>Bacillota</taxon>
        <taxon>Negativicutes</taxon>
        <taxon>Veillonellales</taxon>
        <taxon>Veillonellaceae</taxon>
        <taxon>Megasphaera</taxon>
    </lineage>
</organism>
<evidence type="ECO:0000256" key="1">
    <source>
        <dbReference type="PIRSR" id="PIRSR640198-1"/>
    </source>
</evidence>
<dbReference type="Proteomes" id="UP000591071">
    <property type="component" value="Unassembled WGS sequence"/>
</dbReference>
<evidence type="ECO:0000313" key="5">
    <source>
        <dbReference type="Proteomes" id="UP000591071"/>
    </source>
</evidence>
<dbReference type="AlphaFoldDB" id="A0A848BU28"/>
<dbReference type="RefSeq" id="WP_170087727.1">
    <property type="nucleotide sequence ID" value="NZ_JABAFG010000013.1"/>
</dbReference>
<proteinExistence type="predicted"/>
<gene>
    <name evidence="4" type="ORF">HF872_08795</name>
</gene>
<dbReference type="InterPro" id="IPR040198">
    <property type="entry name" value="Fido_containing"/>
</dbReference>
<dbReference type="SUPFAM" id="SSF140931">
    <property type="entry name" value="Fic-like"/>
    <property type="match status" value="1"/>
</dbReference>
<dbReference type="SUPFAM" id="SSF46785">
    <property type="entry name" value="Winged helix' DNA-binding domain"/>
    <property type="match status" value="1"/>
</dbReference>
<dbReference type="InterPro" id="IPR036390">
    <property type="entry name" value="WH_DNA-bd_sf"/>
</dbReference>
<comment type="caution">
    <text evidence="4">The sequence shown here is derived from an EMBL/GenBank/DDBJ whole genome shotgun (WGS) entry which is preliminary data.</text>
</comment>
<dbReference type="InterPro" id="IPR036597">
    <property type="entry name" value="Fido-like_dom_sf"/>
</dbReference>
<accession>A0A848BU28</accession>
<dbReference type="InterPro" id="IPR003812">
    <property type="entry name" value="Fido"/>
</dbReference>
<dbReference type="PANTHER" id="PTHR13504">
    <property type="entry name" value="FIDO DOMAIN-CONTAINING PROTEIN DDB_G0283145"/>
    <property type="match status" value="1"/>
</dbReference>
<dbReference type="InterPro" id="IPR036388">
    <property type="entry name" value="WH-like_DNA-bd_sf"/>
</dbReference>
<name>A0A848BU28_9FIRM</name>
<protein>
    <submittedName>
        <fullName evidence="4">Fic family protein</fullName>
    </submittedName>
</protein>
<feature type="active site" evidence="1">
    <location>
        <position position="83"/>
    </location>
</feature>
<dbReference type="Gene3D" id="1.10.3290.10">
    <property type="entry name" value="Fido-like domain"/>
    <property type="match status" value="1"/>
</dbReference>
<evidence type="ECO:0000313" key="4">
    <source>
        <dbReference type="EMBL" id="NME28710.1"/>
    </source>
</evidence>
<dbReference type="GO" id="GO:0005524">
    <property type="term" value="F:ATP binding"/>
    <property type="evidence" value="ECO:0007669"/>
    <property type="project" value="UniProtKB-KW"/>
</dbReference>
<evidence type="ECO:0000256" key="2">
    <source>
        <dbReference type="PIRSR" id="PIRSR640198-2"/>
    </source>
</evidence>
<keyword evidence="2" id="KW-0547">Nucleotide-binding</keyword>
<sequence length="248" mass="28571">MTVSRSLHSILLTNNVRGANKCPGKFKTEQNYIRNDAIGNFTPLPPILTSEYIDNLVDYINNYEEMTPILQAGIAHVQFEMIHPFQDGNGRIGRLLIPLILYAKELLPFPTFYISRYFSSNEDIYKKCLSDVSKSSTPEALIKAWKNWLKFFFNGIKEESVRHIETSKKIMKLSDEIRGAIKRTDQLEIINYLFDNLWIEPSEFSKTSSLSSSTIYSTLRNLSQMGFITRTGSERKTRYVFTKLVGIL</sequence>
<dbReference type="PROSITE" id="PS51459">
    <property type="entry name" value="FIDO"/>
    <property type="match status" value="1"/>
</dbReference>
<evidence type="ECO:0000259" key="3">
    <source>
        <dbReference type="PROSITE" id="PS51459"/>
    </source>
</evidence>
<reference evidence="4 5" key="1">
    <citation type="submission" date="2020-04" db="EMBL/GenBank/DDBJ databases">
        <authorList>
            <person name="Hitch T.C.A."/>
            <person name="Wylensek D."/>
            <person name="Clavel T."/>
        </authorList>
    </citation>
    <scope>NUCLEOTIDE SEQUENCE [LARGE SCALE GENOMIC DNA]</scope>
    <source>
        <strain evidence="4 5">Oil-RF-744-FAT-WT-6-1</strain>
    </source>
</reference>
<dbReference type="Gene3D" id="1.10.10.10">
    <property type="entry name" value="Winged helix-like DNA-binding domain superfamily/Winged helix DNA-binding domain"/>
    <property type="match status" value="1"/>
</dbReference>
<feature type="binding site" evidence="2">
    <location>
        <begin position="87"/>
        <end position="94"/>
    </location>
    <ligand>
        <name>ATP</name>
        <dbReference type="ChEBI" id="CHEBI:30616"/>
    </ligand>
</feature>
<keyword evidence="2" id="KW-0067">ATP-binding</keyword>